<sequence>MTTFVLVHGAFQGPWVWAETARGLALSGHEALRPALSGCGHLRGRPDAGAGLLAHIEDLVRFIEDEGLTDVTLTANSYAGLAACGAAERLPGAVSRLVLADGIVPMRGKSFADMGGENFRNMLAQHAQPAPDGQAGSLVRPWPLGMFGVPAERAEWFQSRLGPMALAAFTDVYPGSGKPPQASRTFIRCTPAGTPMLAAMADRVKAEGWAMQELASGHCAPACAPLELARMLAALAE</sequence>
<proteinExistence type="predicted"/>
<feature type="domain" description="AB hydrolase-1" evidence="1">
    <location>
        <begin position="4"/>
        <end position="220"/>
    </location>
</feature>
<dbReference type="EMBL" id="FZOC01000003">
    <property type="protein sequence ID" value="SNR90461.1"/>
    <property type="molecule type" value="Genomic_DNA"/>
</dbReference>
<dbReference type="InterPro" id="IPR029058">
    <property type="entry name" value="AB_hydrolase_fold"/>
</dbReference>
<reference evidence="2 3" key="1">
    <citation type="submission" date="2017-06" db="EMBL/GenBank/DDBJ databases">
        <authorList>
            <person name="Kim H.J."/>
            <person name="Triplett B.A."/>
        </authorList>
    </citation>
    <scope>NUCLEOTIDE SEQUENCE [LARGE SCALE GENOMIC DNA]</scope>
    <source>
        <strain evidence="2 3">DSM 13116</strain>
    </source>
</reference>
<dbReference type="PANTHER" id="PTHR37017">
    <property type="entry name" value="AB HYDROLASE-1 DOMAIN-CONTAINING PROTEIN-RELATED"/>
    <property type="match status" value="1"/>
</dbReference>
<keyword evidence="2" id="KW-0378">Hydrolase</keyword>
<dbReference type="InterPro" id="IPR000073">
    <property type="entry name" value="AB_hydrolase_1"/>
</dbReference>
<accession>A0A239A584</accession>
<dbReference type="Proteomes" id="UP000198324">
    <property type="component" value="Unassembled WGS sequence"/>
</dbReference>
<evidence type="ECO:0000259" key="1">
    <source>
        <dbReference type="Pfam" id="PF12697"/>
    </source>
</evidence>
<protein>
    <submittedName>
        <fullName evidence="2">Alpha/beta hydrolase family protein</fullName>
    </submittedName>
</protein>
<dbReference type="GO" id="GO:0016787">
    <property type="term" value="F:hydrolase activity"/>
    <property type="evidence" value="ECO:0007669"/>
    <property type="project" value="UniProtKB-KW"/>
</dbReference>
<keyword evidence="3" id="KW-1185">Reference proteome</keyword>
<dbReference type="AlphaFoldDB" id="A0A239A584"/>
<dbReference type="PANTHER" id="PTHR37017:SF11">
    <property type="entry name" value="ESTERASE_LIPASE_THIOESTERASE DOMAIN-CONTAINING PROTEIN"/>
    <property type="match status" value="1"/>
</dbReference>
<dbReference type="SUPFAM" id="SSF53474">
    <property type="entry name" value="alpha/beta-Hydrolases"/>
    <property type="match status" value="1"/>
</dbReference>
<dbReference type="Pfam" id="PF12697">
    <property type="entry name" value="Abhydrolase_6"/>
    <property type="match status" value="1"/>
</dbReference>
<dbReference type="RefSeq" id="WP_089273926.1">
    <property type="nucleotide sequence ID" value="NZ_FZOC01000003.1"/>
</dbReference>
<gene>
    <name evidence="2" type="ORF">SAMN04488503_1825</name>
</gene>
<name>A0A239A584_9BACT</name>
<dbReference type="Gene3D" id="3.40.50.1820">
    <property type="entry name" value="alpha/beta hydrolase"/>
    <property type="match status" value="1"/>
</dbReference>
<evidence type="ECO:0000313" key="2">
    <source>
        <dbReference type="EMBL" id="SNR90461.1"/>
    </source>
</evidence>
<dbReference type="InterPro" id="IPR052897">
    <property type="entry name" value="Sec-Metab_Biosynth_Hydrolase"/>
</dbReference>
<organism evidence="2 3">
    <name type="scientific">Humidesulfovibrio mexicanus</name>
    <dbReference type="NCBI Taxonomy" id="147047"/>
    <lineage>
        <taxon>Bacteria</taxon>
        <taxon>Pseudomonadati</taxon>
        <taxon>Thermodesulfobacteriota</taxon>
        <taxon>Desulfovibrionia</taxon>
        <taxon>Desulfovibrionales</taxon>
        <taxon>Desulfovibrionaceae</taxon>
        <taxon>Humidesulfovibrio</taxon>
    </lineage>
</organism>
<evidence type="ECO:0000313" key="3">
    <source>
        <dbReference type="Proteomes" id="UP000198324"/>
    </source>
</evidence>
<dbReference type="OrthoDB" id="9112061at2"/>